<organism evidence="1 2">
    <name type="scientific">Christiangramia fulva</name>
    <dbReference type="NCBI Taxonomy" id="2126553"/>
    <lineage>
        <taxon>Bacteria</taxon>
        <taxon>Pseudomonadati</taxon>
        <taxon>Bacteroidota</taxon>
        <taxon>Flavobacteriia</taxon>
        <taxon>Flavobacteriales</taxon>
        <taxon>Flavobacteriaceae</taxon>
        <taxon>Christiangramia</taxon>
    </lineage>
</organism>
<evidence type="ECO:0000313" key="1">
    <source>
        <dbReference type="EMBL" id="AVR46040.1"/>
    </source>
</evidence>
<reference evidence="2" key="1">
    <citation type="submission" date="2018-03" db="EMBL/GenBank/DDBJ databases">
        <title>Gramella fulva sp. nov., isolated from a dry surface of tidal flat.</title>
        <authorList>
            <person name="Hwang S.H."/>
            <person name="Hwang W.M."/>
            <person name="Kang K."/>
            <person name="Ahn T.-Y."/>
        </authorList>
    </citation>
    <scope>NUCLEOTIDE SEQUENCE [LARGE SCALE GENOMIC DNA]</scope>
    <source>
        <strain evidence="2">SH35</strain>
    </source>
</reference>
<dbReference type="KEGG" id="grs:C7S20_12680"/>
<gene>
    <name evidence="1" type="ORF">C7S20_12680</name>
</gene>
<protein>
    <recommendedName>
        <fullName evidence="3">Lipocalin-like domain-containing protein</fullName>
    </recommendedName>
</protein>
<keyword evidence="2" id="KW-1185">Reference proteome</keyword>
<evidence type="ECO:0008006" key="3">
    <source>
        <dbReference type="Google" id="ProtNLM"/>
    </source>
</evidence>
<dbReference type="Proteomes" id="UP000241507">
    <property type="component" value="Chromosome"/>
</dbReference>
<dbReference type="RefSeq" id="WP_107012814.1">
    <property type="nucleotide sequence ID" value="NZ_CP028136.1"/>
</dbReference>
<evidence type="ECO:0000313" key="2">
    <source>
        <dbReference type="Proteomes" id="UP000241507"/>
    </source>
</evidence>
<dbReference type="OrthoDB" id="1452359at2"/>
<accession>A0A2R3Z6Z5</accession>
<sequence length="173" mass="20546">MRKEQILILILIGIIYSCETNLNQNSAEYIPKEKWNNLNDLNGEWIELERDKEGYFLYDPCDGQTPEIIIDNKSILLKHQIDEPTKFEISEYNVTNDSILIKSQNENLKAEFIFKLIKQKKNLILFKWNFPKYKNQGKRVITRLKLAKKLRVVKNPCDIEKVPEQEFLPVEFN</sequence>
<dbReference type="EMBL" id="CP028136">
    <property type="protein sequence ID" value="AVR46040.1"/>
    <property type="molecule type" value="Genomic_DNA"/>
</dbReference>
<name>A0A2R3Z6Z5_9FLAO</name>
<proteinExistence type="predicted"/>
<dbReference type="PROSITE" id="PS51257">
    <property type="entry name" value="PROKAR_LIPOPROTEIN"/>
    <property type="match status" value="1"/>
</dbReference>
<dbReference type="AlphaFoldDB" id="A0A2R3Z6Z5"/>